<reference evidence="7" key="1">
    <citation type="submission" date="2024-04" db="EMBL/GenBank/DDBJ databases">
        <authorList>
            <person name="Roder T."/>
            <person name="Oberhansli S."/>
            <person name="Kreuzer M."/>
        </authorList>
    </citation>
    <scope>NUCLEOTIDE SEQUENCE</scope>
    <source>
        <strain evidence="7">LWS13-1.2</strain>
    </source>
</reference>
<sequence length="347" mass="36296">MRHITESYDWRVTDVLEDDPGFDARELRVVKAVADAGSITGAALALGYSQPAVSQQLKRLEQRLGVAVVERVGRSVRLTDAGRVLARHAPAVTTALDAAAGELAELRGLRAARVRLVAFPSASPTIVPRLLADLALRHPGISLTYVEAEPPEAVEAVREDRTDIALTFSYPGDRDDPHGSSARGLSVTTVGADELLAVLPAGHPAATAGALDVAVLAGEDWIAGCPRCRGHLLELCGRAGFAPRIAFETDNFVAVEGLVAQGIGVATLPRMAVESFPQLPGVAIVPLPAGEQRRIHTVTARGADRVPAVRATLDALARLISGGADERPAAASRDGAGPTPPPRPTKL</sequence>
<dbReference type="Gene3D" id="3.40.190.10">
    <property type="entry name" value="Periplasmic binding protein-like II"/>
    <property type="match status" value="2"/>
</dbReference>
<name>A0AAU6S6U1_9MICO</name>
<dbReference type="InterPro" id="IPR036388">
    <property type="entry name" value="WH-like_DNA-bd_sf"/>
</dbReference>
<dbReference type="SUPFAM" id="SSF53850">
    <property type="entry name" value="Periplasmic binding protein-like II"/>
    <property type="match status" value="1"/>
</dbReference>
<dbReference type="Pfam" id="PF00126">
    <property type="entry name" value="HTH_1"/>
    <property type="match status" value="1"/>
</dbReference>
<dbReference type="Pfam" id="PF03466">
    <property type="entry name" value="LysR_substrate"/>
    <property type="match status" value="1"/>
</dbReference>
<dbReference type="GO" id="GO:0003700">
    <property type="term" value="F:DNA-binding transcription factor activity"/>
    <property type="evidence" value="ECO:0007669"/>
    <property type="project" value="InterPro"/>
</dbReference>
<dbReference type="SUPFAM" id="SSF46785">
    <property type="entry name" value="Winged helix' DNA-binding domain"/>
    <property type="match status" value="1"/>
</dbReference>
<dbReference type="RefSeq" id="WP_349427280.1">
    <property type="nucleotide sequence ID" value="NZ_CP151632.1"/>
</dbReference>
<dbReference type="InterPro" id="IPR000847">
    <property type="entry name" value="LysR_HTH_N"/>
</dbReference>
<keyword evidence="4" id="KW-0804">Transcription</keyword>
<evidence type="ECO:0000256" key="2">
    <source>
        <dbReference type="ARBA" id="ARBA00023015"/>
    </source>
</evidence>
<dbReference type="FunFam" id="1.10.10.10:FF:000001">
    <property type="entry name" value="LysR family transcriptional regulator"/>
    <property type="match status" value="1"/>
</dbReference>
<evidence type="ECO:0000256" key="4">
    <source>
        <dbReference type="ARBA" id="ARBA00023163"/>
    </source>
</evidence>
<dbReference type="PROSITE" id="PS50931">
    <property type="entry name" value="HTH_LYSR"/>
    <property type="match status" value="1"/>
</dbReference>
<dbReference type="InterPro" id="IPR036390">
    <property type="entry name" value="WH_DNA-bd_sf"/>
</dbReference>
<evidence type="ECO:0000313" key="7">
    <source>
        <dbReference type="EMBL" id="WZO32641.1"/>
    </source>
</evidence>
<dbReference type="PANTHER" id="PTHR30346">
    <property type="entry name" value="TRANSCRIPTIONAL DUAL REGULATOR HCAR-RELATED"/>
    <property type="match status" value="1"/>
</dbReference>
<gene>
    <name evidence="7" type="ORF">MRBLWS13_000237</name>
</gene>
<dbReference type="CDD" id="cd08423">
    <property type="entry name" value="PBP2_LTTR_like_6"/>
    <property type="match status" value="1"/>
</dbReference>
<evidence type="ECO:0000256" key="3">
    <source>
        <dbReference type="ARBA" id="ARBA00023125"/>
    </source>
</evidence>
<evidence type="ECO:0000256" key="5">
    <source>
        <dbReference type="SAM" id="MobiDB-lite"/>
    </source>
</evidence>
<comment type="similarity">
    <text evidence="1">Belongs to the LysR transcriptional regulatory family.</text>
</comment>
<dbReference type="GO" id="GO:0032993">
    <property type="term" value="C:protein-DNA complex"/>
    <property type="evidence" value="ECO:0007669"/>
    <property type="project" value="TreeGrafter"/>
</dbReference>
<dbReference type="AlphaFoldDB" id="A0AAU6S6U1"/>
<feature type="compositionally biased region" description="Pro residues" evidence="5">
    <location>
        <begin position="338"/>
        <end position="347"/>
    </location>
</feature>
<keyword evidence="2" id="KW-0805">Transcription regulation</keyword>
<dbReference type="CDD" id="cd00090">
    <property type="entry name" value="HTH_ARSR"/>
    <property type="match status" value="1"/>
</dbReference>
<dbReference type="InterPro" id="IPR005119">
    <property type="entry name" value="LysR_subst-bd"/>
</dbReference>
<feature type="region of interest" description="Disordered" evidence="5">
    <location>
        <begin position="324"/>
        <end position="347"/>
    </location>
</feature>
<protein>
    <submittedName>
        <fullName evidence="7">LysR family transcriptional regulator</fullName>
    </submittedName>
</protein>
<dbReference type="EMBL" id="CP151632">
    <property type="protein sequence ID" value="WZO32641.1"/>
    <property type="molecule type" value="Genomic_DNA"/>
</dbReference>
<feature type="domain" description="HTH lysR-type" evidence="6">
    <location>
        <begin position="22"/>
        <end position="79"/>
    </location>
</feature>
<dbReference type="GO" id="GO:0003677">
    <property type="term" value="F:DNA binding"/>
    <property type="evidence" value="ECO:0007669"/>
    <property type="project" value="UniProtKB-KW"/>
</dbReference>
<dbReference type="InterPro" id="IPR011991">
    <property type="entry name" value="ArsR-like_HTH"/>
</dbReference>
<evidence type="ECO:0000259" key="6">
    <source>
        <dbReference type="PROSITE" id="PS50931"/>
    </source>
</evidence>
<dbReference type="Gene3D" id="1.10.10.10">
    <property type="entry name" value="Winged helix-like DNA-binding domain superfamily/Winged helix DNA-binding domain"/>
    <property type="match status" value="1"/>
</dbReference>
<evidence type="ECO:0000256" key="1">
    <source>
        <dbReference type="ARBA" id="ARBA00009437"/>
    </source>
</evidence>
<dbReference type="PANTHER" id="PTHR30346:SF29">
    <property type="entry name" value="LYSR SUBSTRATE-BINDING"/>
    <property type="match status" value="1"/>
</dbReference>
<keyword evidence="3" id="KW-0238">DNA-binding</keyword>
<dbReference type="PRINTS" id="PR00039">
    <property type="entry name" value="HTHLYSR"/>
</dbReference>
<proteinExistence type="inferred from homology"/>
<organism evidence="7">
    <name type="scientific">Microbacterium sp. LWS13-1.2</name>
    <dbReference type="NCBI Taxonomy" id="3135264"/>
    <lineage>
        <taxon>Bacteria</taxon>
        <taxon>Bacillati</taxon>
        <taxon>Actinomycetota</taxon>
        <taxon>Actinomycetes</taxon>
        <taxon>Micrococcales</taxon>
        <taxon>Microbacteriaceae</taxon>
        <taxon>Microbacterium</taxon>
    </lineage>
</organism>
<accession>A0AAU6S6U1</accession>